<protein>
    <recommendedName>
        <fullName evidence="2">F-box domain-containing protein</fullName>
    </recommendedName>
</protein>
<dbReference type="InterPro" id="IPR036322">
    <property type="entry name" value="WD40_repeat_dom_sf"/>
</dbReference>
<dbReference type="AlphaFoldDB" id="A0A022W5R9"/>
<dbReference type="InterPro" id="IPR036047">
    <property type="entry name" value="F-box-like_dom_sf"/>
</dbReference>
<dbReference type="Proteomes" id="UP000023758">
    <property type="component" value="Unassembled WGS sequence"/>
</dbReference>
<proteinExistence type="predicted"/>
<name>A0A022W5R9_TRIRU</name>
<sequence>MLLRLPPELIFSIAAFLPTASCLLRLAQTCRRLYTIVAADDYRIFQAFVQGQYPTAVAPPLWRDAAHALTLRSHAFRCRAVTARYVEPPSNAARIGKPKTTRRDKPTLGYRPVIDSYESWYGNHWFARKEVLAWGAGADVVLRIKDLNSHDRAGEASGCQQNTYDGAKWVVFNDLPSVNSWDDVAGLHLLGDDSSSVDSLDAEDLIVGRRNGELTRLSISPSQGSATHRASFDTQGHKLDYTDLSVGTERVLAVSLDRGEIAFYRLDSDNHSVQPFVSLKAHSHGASRNRCSKLLSNRRTVVGADGESSKIEIFGFDEADVRTECTIRIEDDEAERKPRVTAMAPLPALSSMKETSSQNLFLSGWEDSKIRLHDLRSPRPCVAVYGDTVDDSPVYSLLPIGHERLMVGSGAHGLLKLFDLRVTGRHHVDSNNTSPSIPKSNRRRRSSNSIVRGLQLNLPPGPPKDISIFLSDRQSENRNNTRLQRTLKPRYRGPVYTMSLPSPTSSTLYVGLVNTVMRLDMVGTDDLYTSGDNKSGLNWSSLNLSLPLDAKASPGHQPADLSCYERPFPEDNGRGIRLFVQKPFWSSSTVTHHDDNIPGWDHRWFQPSVNRNIKSEERWR</sequence>
<dbReference type="Pfam" id="PF12937">
    <property type="entry name" value="F-box-like"/>
    <property type="match status" value="1"/>
</dbReference>
<evidence type="ECO:0000259" key="2">
    <source>
        <dbReference type="PROSITE" id="PS50181"/>
    </source>
</evidence>
<dbReference type="SMART" id="SM00256">
    <property type="entry name" value="FBOX"/>
    <property type="match status" value="1"/>
</dbReference>
<dbReference type="SUPFAM" id="SSF50978">
    <property type="entry name" value="WD40 repeat-like"/>
    <property type="match status" value="1"/>
</dbReference>
<organism evidence="3">
    <name type="scientific">Trichophyton rubrum CBS 288.86</name>
    <dbReference type="NCBI Taxonomy" id="1215330"/>
    <lineage>
        <taxon>Eukaryota</taxon>
        <taxon>Fungi</taxon>
        <taxon>Dikarya</taxon>
        <taxon>Ascomycota</taxon>
        <taxon>Pezizomycotina</taxon>
        <taxon>Eurotiomycetes</taxon>
        <taxon>Eurotiomycetidae</taxon>
        <taxon>Onygenales</taxon>
        <taxon>Arthrodermataceae</taxon>
        <taxon>Trichophyton</taxon>
    </lineage>
</organism>
<feature type="region of interest" description="Disordered" evidence="1">
    <location>
        <begin position="426"/>
        <end position="461"/>
    </location>
</feature>
<dbReference type="PROSITE" id="PS50181">
    <property type="entry name" value="FBOX"/>
    <property type="match status" value="1"/>
</dbReference>
<dbReference type="OrthoDB" id="1259151at2759"/>
<dbReference type="InterPro" id="IPR001810">
    <property type="entry name" value="F-box_dom"/>
</dbReference>
<evidence type="ECO:0000256" key="1">
    <source>
        <dbReference type="SAM" id="MobiDB-lite"/>
    </source>
</evidence>
<reference evidence="3" key="1">
    <citation type="submission" date="2014-02" db="EMBL/GenBank/DDBJ databases">
        <title>The Genome Sequence of Trichophyton rubrum (morphotype fischeri) CBS 288.86.</title>
        <authorList>
            <consortium name="The Broad Institute Genomics Platform"/>
            <person name="Cuomo C.A."/>
            <person name="White T.C."/>
            <person name="Graser Y."/>
            <person name="Martinez-Rossi N."/>
            <person name="Heitman J."/>
            <person name="Young S.K."/>
            <person name="Zeng Q."/>
            <person name="Gargeya S."/>
            <person name="Abouelleil A."/>
            <person name="Alvarado L."/>
            <person name="Chapman S.B."/>
            <person name="Gainer-Dewar J."/>
            <person name="Goldberg J."/>
            <person name="Griggs A."/>
            <person name="Gujja S."/>
            <person name="Hansen M."/>
            <person name="Howarth C."/>
            <person name="Imamovic A."/>
            <person name="Larimer J."/>
            <person name="Martinez D."/>
            <person name="Murphy C."/>
            <person name="Pearson M.D."/>
            <person name="Persinoti G."/>
            <person name="Poon T."/>
            <person name="Priest M."/>
            <person name="Roberts A.D."/>
            <person name="Saif S."/>
            <person name="Shea T.D."/>
            <person name="Sykes S.N."/>
            <person name="Wortman J."/>
            <person name="Nusbaum C."/>
            <person name="Birren B."/>
        </authorList>
    </citation>
    <scope>NUCLEOTIDE SEQUENCE [LARGE SCALE GENOMIC DNA]</scope>
    <source>
        <strain evidence="3">CBS 288.86</strain>
    </source>
</reference>
<gene>
    <name evidence="3" type="ORF">H103_03461</name>
</gene>
<dbReference type="EMBL" id="KK207812">
    <property type="protein sequence ID" value="EZF53672.1"/>
    <property type="molecule type" value="Genomic_DNA"/>
</dbReference>
<dbReference type="HOGENOM" id="CLU_018631_0_0_1"/>
<evidence type="ECO:0000313" key="3">
    <source>
        <dbReference type="EMBL" id="EZF53672.1"/>
    </source>
</evidence>
<dbReference type="Gene3D" id="2.130.10.10">
    <property type="entry name" value="YVTN repeat-like/Quinoprotein amine dehydrogenase"/>
    <property type="match status" value="1"/>
</dbReference>
<dbReference type="CDD" id="cd09917">
    <property type="entry name" value="F-box_SF"/>
    <property type="match status" value="1"/>
</dbReference>
<dbReference type="SUPFAM" id="SSF81383">
    <property type="entry name" value="F-box domain"/>
    <property type="match status" value="1"/>
</dbReference>
<accession>A0A022W5R9</accession>
<dbReference type="InterPro" id="IPR015943">
    <property type="entry name" value="WD40/YVTN_repeat-like_dom_sf"/>
</dbReference>
<feature type="domain" description="F-box" evidence="2">
    <location>
        <begin position="1"/>
        <end position="48"/>
    </location>
</feature>